<dbReference type="PANTHER" id="PTHR42792:SF2">
    <property type="entry name" value="FLAGELLIN"/>
    <property type="match status" value="1"/>
</dbReference>
<feature type="domain" description="Flagellin C-terminal" evidence="5">
    <location>
        <begin position="208"/>
        <end position="280"/>
    </location>
</feature>
<keyword evidence="2 3" id="KW-0975">Bacterial flagellum</keyword>
<proteinExistence type="inferred from homology"/>
<dbReference type="GO" id="GO:0005198">
    <property type="term" value="F:structural molecule activity"/>
    <property type="evidence" value="ECO:0007669"/>
    <property type="project" value="UniProtKB-UniRule"/>
</dbReference>
<dbReference type="SUPFAM" id="SSF64518">
    <property type="entry name" value="Phase 1 flagellin"/>
    <property type="match status" value="1"/>
</dbReference>
<dbReference type="RefSeq" id="WP_153545503.1">
    <property type="nucleotide sequence ID" value="NZ_WIXK01000002.1"/>
</dbReference>
<dbReference type="InterPro" id="IPR001029">
    <property type="entry name" value="Flagellin_N"/>
</dbReference>
<dbReference type="GO" id="GO:0005576">
    <property type="term" value="C:extracellular region"/>
    <property type="evidence" value="ECO:0007669"/>
    <property type="project" value="UniProtKB-SubCell"/>
</dbReference>
<dbReference type="InterPro" id="IPR001492">
    <property type="entry name" value="Flagellin"/>
</dbReference>
<comment type="subcellular location">
    <subcellularLocation>
        <location evidence="3">Secreted</location>
    </subcellularLocation>
    <subcellularLocation>
        <location evidence="3">Bacterial flagellum</location>
    </subcellularLocation>
</comment>
<keyword evidence="7" id="KW-1185">Reference proteome</keyword>
<keyword evidence="6" id="KW-0282">Flagellum</keyword>
<dbReference type="EMBL" id="WIXK01000002">
    <property type="protein sequence ID" value="MQY41870.1"/>
    <property type="molecule type" value="Genomic_DNA"/>
</dbReference>
<dbReference type="PANTHER" id="PTHR42792">
    <property type="entry name" value="FLAGELLIN"/>
    <property type="match status" value="1"/>
</dbReference>
<accession>A0A844AK21</accession>
<dbReference type="InterPro" id="IPR046358">
    <property type="entry name" value="Flagellin_C"/>
</dbReference>
<dbReference type="Proteomes" id="UP000436694">
    <property type="component" value="Unassembled WGS sequence"/>
</dbReference>
<dbReference type="Gene3D" id="1.20.1330.10">
    <property type="entry name" value="f41 fragment of flagellin, N-terminal domain"/>
    <property type="match status" value="1"/>
</dbReference>
<keyword evidence="6" id="KW-0966">Cell projection</keyword>
<keyword evidence="3" id="KW-0964">Secreted</keyword>
<name>A0A844AK21_9RHOB</name>
<evidence type="ECO:0000313" key="7">
    <source>
        <dbReference type="Proteomes" id="UP000436694"/>
    </source>
</evidence>
<comment type="function">
    <text evidence="3">Flagellin is the subunit protein which polymerizes to form the filaments of bacterial flagella.</text>
</comment>
<sequence>MIHFQTNTGAMTALQMLGGTNQSLQTTHNQISTGQTVNGPQDNAALWAISELMNSDLSGYSGLSDALSLGEATLGVASAGAEFVTDTLNEMKQIAILGSSGVVDFSKVEAQLAQKTDQINSVISSSQFNGANLLRTDVDGNGASAITVAASLDKTGGGTPTLSNIQVDSLDLESSPNFDINGRTAVTDAASARTALDEIEGFLQFAVDGAASLGAAASRISEQQDVIARQALETKKGLSGLIDTNIEESAAKLKALEVQQQLGLTSLSIANSAPTTLLALY</sequence>
<comment type="caution">
    <text evidence="6">The sequence shown here is derived from an EMBL/GenBank/DDBJ whole genome shotgun (WGS) entry which is preliminary data.</text>
</comment>
<evidence type="ECO:0000259" key="4">
    <source>
        <dbReference type="Pfam" id="PF00669"/>
    </source>
</evidence>
<dbReference type="Pfam" id="PF00700">
    <property type="entry name" value="Flagellin_C"/>
    <property type="match status" value="1"/>
</dbReference>
<organism evidence="6 7">
    <name type="scientific">Tritonibacter aquimaris</name>
    <dbReference type="NCBI Taxonomy" id="2663379"/>
    <lineage>
        <taxon>Bacteria</taxon>
        <taxon>Pseudomonadati</taxon>
        <taxon>Pseudomonadota</taxon>
        <taxon>Alphaproteobacteria</taxon>
        <taxon>Rhodobacterales</taxon>
        <taxon>Paracoccaceae</taxon>
        <taxon>Tritonibacter</taxon>
    </lineage>
</organism>
<keyword evidence="6" id="KW-0969">Cilium</keyword>
<comment type="similarity">
    <text evidence="1 3">Belongs to the bacterial flagellin family.</text>
</comment>
<evidence type="ECO:0000256" key="2">
    <source>
        <dbReference type="ARBA" id="ARBA00023143"/>
    </source>
</evidence>
<feature type="domain" description="Flagellin N-terminal" evidence="4">
    <location>
        <begin position="5"/>
        <end position="135"/>
    </location>
</feature>
<protein>
    <recommendedName>
        <fullName evidence="3">Flagellin</fullName>
    </recommendedName>
</protein>
<evidence type="ECO:0000259" key="5">
    <source>
        <dbReference type="Pfam" id="PF00700"/>
    </source>
</evidence>
<dbReference type="GO" id="GO:0009288">
    <property type="term" value="C:bacterial-type flagellum"/>
    <property type="evidence" value="ECO:0007669"/>
    <property type="project" value="UniProtKB-SubCell"/>
</dbReference>
<dbReference type="Pfam" id="PF00669">
    <property type="entry name" value="Flagellin_N"/>
    <property type="match status" value="1"/>
</dbReference>
<reference evidence="6 7" key="1">
    <citation type="submission" date="2019-10" db="EMBL/GenBank/DDBJ databases">
        <title>Epibacterium sp. nov., isolated from seawater.</title>
        <authorList>
            <person name="Zhang X."/>
            <person name="Li N."/>
        </authorList>
    </citation>
    <scope>NUCLEOTIDE SEQUENCE [LARGE SCALE GENOMIC DNA]</scope>
    <source>
        <strain evidence="6 7">SM1969</strain>
    </source>
</reference>
<gene>
    <name evidence="6" type="ORF">GG681_04405</name>
</gene>
<evidence type="ECO:0000313" key="6">
    <source>
        <dbReference type="EMBL" id="MQY41870.1"/>
    </source>
</evidence>
<evidence type="ECO:0000256" key="1">
    <source>
        <dbReference type="ARBA" id="ARBA00005709"/>
    </source>
</evidence>
<dbReference type="AlphaFoldDB" id="A0A844AK21"/>
<evidence type="ECO:0000256" key="3">
    <source>
        <dbReference type="RuleBase" id="RU362073"/>
    </source>
</evidence>